<keyword evidence="3" id="KW-1185">Reference proteome</keyword>
<reference evidence="3" key="1">
    <citation type="journal article" date="2018" name="Nat. Microbiol.">
        <title>Leveraging single-cell genomics to expand the fungal tree of life.</title>
        <authorList>
            <person name="Ahrendt S.R."/>
            <person name="Quandt C.A."/>
            <person name="Ciobanu D."/>
            <person name="Clum A."/>
            <person name="Salamov A."/>
            <person name="Andreopoulos B."/>
            <person name="Cheng J.F."/>
            <person name="Woyke T."/>
            <person name="Pelin A."/>
            <person name="Henrissat B."/>
            <person name="Reynolds N.K."/>
            <person name="Benny G.L."/>
            <person name="Smith M.E."/>
            <person name="James T.Y."/>
            <person name="Grigoriev I.V."/>
        </authorList>
    </citation>
    <scope>NUCLEOTIDE SEQUENCE [LARGE SCALE GENOMIC DNA]</scope>
</reference>
<proteinExistence type="predicted"/>
<gene>
    <name evidence="2" type="ORF">BDK51DRAFT_27043</name>
</gene>
<organism evidence="2 3">
    <name type="scientific">Blyttiomyces helicus</name>
    <dbReference type="NCBI Taxonomy" id="388810"/>
    <lineage>
        <taxon>Eukaryota</taxon>
        <taxon>Fungi</taxon>
        <taxon>Fungi incertae sedis</taxon>
        <taxon>Chytridiomycota</taxon>
        <taxon>Chytridiomycota incertae sedis</taxon>
        <taxon>Chytridiomycetes</taxon>
        <taxon>Chytridiomycetes incertae sedis</taxon>
        <taxon>Blyttiomyces</taxon>
    </lineage>
</organism>
<name>A0A4P9WKE9_9FUNG</name>
<keyword evidence="1" id="KW-0812">Transmembrane</keyword>
<feature type="transmembrane region" description="Helical" evidence="1">
    <location>
        <begin position="6"/>
        <end position="27"/>
    </location>
</feature>
<keyword evidence="1" id="KW-1133">Transmembrane helix</keyword>
<accession>A0A4P9WKE9</accession>
<evidence type="ECO:0000313" key="2">
    <source>
        <dbReference type="EMBL" id="RKO91640.1"/>
    </source>
</evidence>
<dbReference type="Proteomes" id="UP000269721">
    <property type="component" value="Unassembled WGS sequence"/>
</dbReference>
<protein>
    <submittedName>
        <fullName evidence="2">Uncharacterized protein</fullName>
    </submittedName>
</protein>
<sequence>MFLFLWVLPVVHKSLLLLLVFLLLNFFHIIGLRWSGATPLGARWGWSAGGGFAGIARCAATIQTRTSWHHVPLITMATCPVVMERFTTILRGTAYLQEDLLSCKTLTMMKEMIRILNRYDVAEGEEGISLTSGTKIDNIVVVPQNGPIMTTTHGNWWGLERRCTKSPYRTQGGVLLIMPVTDQVQAHDGTADPSSY</sequence>
<keyword evidence="1" id="KW-0472">Membrane</keyword>
<evidence type="ECO:0000256" key="1">
    <source>
        <dbReference type="SAM" id="Phobius"/>
    </source>
</evidence>
<dbReference type="EMBL" id="KZ994971">
    <property type="protein sequence ID" value="RKO91640.1"/>
    <property type="molecule type" value="Genomic_DNA"/>
</dbReference>
<dbReference type="AlphaFoldDB" id="A0A4P9WKE9"/>
<evidence type="ECO:0000313" key="3">
    <source>
        <dbReference type="Proteomes" id="UP000269721"/>
    </source>
</evidence>